<name>A0A7C9MUL0_9RHOB</name>
<dbReference type="AlphaFoldDB" id="A0A7C9MUL0"/>
<keyword evidence="2" id="KW-1185">Reference proteome</keyword>
<dbReference type="InterPro" id="IPR021323">
    <property type="entry name" value="DUF2927"/>
</dbReference>
<gene>
    <name evidence="1" type="ORF">GQ651_03880</name>
</gene>
<evidence type="ECO:0000313" key="1">
    <source>
        <dbReference type="EMBL" id="MXQ06980.1"/>
    </source>
</evidence>
<comment type="caution">
    <text evidence="1">The sequence shown here is derived from an EMBL/GenBank/DDBJ whole genome shotgun (WGS) entry which is preliminary data.</text>
</comment>
<organism evidence="1 2">
    <name type="scientific">Kangsaoukella pontilimi</name>
    <dbReference type="NCBI Taxonomy" id="2691042"/>
    <lineage>
        <taxon>Bacteria</taxon>
        <taxon>Pseudomonadati</taxon>
        <taxon>Pseudomonadota</taxon>
        <taxon>Alphaproteobacteria</taxon>
        <taxon>Rhodobacterales</taxon>
        <taxon>Paracoccaceae</taxon>
        <taxon>Kangsaoukella</taxon>
    </lineage>
</organism>
<dbReference type="EMBL" id="WUPT01000001">
    <property type="protein sequence ID" value="MXQ06980.1"/>
    <property type="molecule type" value="Genomic_DNA"/>
</dbReference>
<proteinExistence type="predicted"/>
<sequence>MKTFAPSPASRPQLPNTDLARDFLELTFVLENGTEMDRFTRFEGTVTVGVSGESGAVPPSLDGDLDRLLTRLRSEAGIDIRRARPGEIPSIVIEPVKRSSIQRVAPSAACFVRPNVAGWDDYKRRRNDPTTYWNTLRARERMAIFLPNDVSPQEVRDCLHEEIAQALGPVNDVYRLSQSIFNDDNFHTVLTGYDMMILRAYYDPALRNGMSEGEVARRLPAVLSRVNPGGGPIGAVKRGGLSEDWDRAIDTATTPRSPRAKRLRAANDAVALARGFGQSDTRLAFSHYVLGRLLLSESPDKALAAFIAAGRIYQRRPDTSVQEAHVAMQMAAFQLSLGRADTAIGLVDQSLPVVRRSEHAALLSLLLMVKAEALMLKGDTADGERLKTEALGWARYGFGSASEIAARTAEIEAISPRTRKGDPA</sequence>
<protein>
    <submittedName>
        <fullName evidence="1">DUF2927 domain-containing protein</fullName>
    </submittedName>
</protein>
<dbReference type="Pfam" id="PF11150">
    <property type="entry name" value="DUF2927"/>
    <property type="match status" value="1"/>
</dbReference>
<accession>A0A7C9MUL0</accession>
<dbReference type="Proteomes" id="UP000480350">
    <property type="component" value="Unassembled WGS sequence"/>
</dbReference>
<reference evidence="1 2" key="2">
    <citation type="submission" date="2020-03" db="EMBL/GenBank/DDBJ databases">
        <title>Kangsaoukella pontilimi gen. nov., sp. nov., a new member of the family Rhodobacteraceae isolated from a tidal mudflat.</title>
        <authorList>
            <person name="Kim I.S."/>
        </authorList>
    </citation>
    <scope>NUCLEOTIDE SEQUENCE [LARGE SCALE GENOMIC DNA]</scope>
    <source>
        <strain evidence="1 2">GH1-50</strain>
    </source>
</reference>
<reference evidence="1 2" key="1">
    <citation type="submission" date="2019-12" db="EMBL/GenBank/DDBJ databases">
        <authorList>
            <person name="Lee S.D."/>
        </authorList>
    </citation>
    <scope>NUCLEOTIDE SEQUENCE [LARGE SCALE GENOMIC DNA]</scope>
    <source>
        <strain evidence="1 2">GH1-50</strain>
    </source>
</reference>
<evidence type="ECO:0000313" key="2">
    <source>
        <dbReference type="Proteomes" id="UP000480350"/>
    </source>
</evidence>